<comment type="caution">
    <text evidence="3">The sequence shown here is derived from an EMBL/GenBank/DDBJ whole genome shotgun (WGS) entry which is preliminary data.</text>
</comment>
<dbReference type="Proteomes" id="UP001228044">
    <property type="component" value="Unassembled WGS sequence"/>
</dbReference>
<evidence type="ECO:0000256" key="1">
    <source>
        <dbReference type="SAM" id="SignalP"/>
    </source>
</evidence>
<accession>A0ABT8DNI3</accession>
<keyword evidence="3" id="KW-0946">Virion</keyword>
<keyword evidence="1" id="KW-0732">Signal</keyword>
<proteinExistence type="predicted"/>
<reference evidence="3 4" key="1">
    <citation type="submission" date="2023-06" db="EMBL/GenBank/DDBJ databases">
        <title>Pelomonas sp. PFR6 16S ribosomal RNA gene Genome sequencing and assembly.</title>
        <authorList>
            <person name="Woo H."/>
        </authorList>
    </citation>
    <scope>NUCLEOTIDE SEQUENCE [LARGE SCALE GENOMIC DNA]</scope>
    <source>
        <strain evidence="3 4">PFR6</strain>
    </source>
</reference>
<evidence type="ECO:0000313" key="3">
    <source>
        <dbReference type="EMBL" id="MDN3919702.1"/>
    </source>
</evidence>
<name>A0ABT8DNI3_9BURK</name>
<keyword evidence="3" id="KW-0167">Capsid protein</keyword>
<feature type="chain" id="PRO_5047335131" evidence="1">
    <location>
        <begin position="30"/>
        <end position="182"/>
    </location>
</feature>
<dbReference type="PANTHER" id="PTHR37089:SF3">
    <property type="entry name" value="EXPORTED PROTEIN"/>
    <property type="match status" value="1"/>
</dbReference>
<feature type="signal peptide" evidence="1">
    <location>
        <begin position="1"/>
        <end position="29"/>
    </location>
</feature>
<keyword evidence="4" id="KW-1185">Reference proteome</keyword>
<gene>
    <name evidence="3" type="ORF">QWJ38_05320</name>
</gene>
<dbReference type="RefSeq" id="WP_290357997.1">
    <property type="nucleotide sequence ID" value="NZ_JAUHHC010000001.1"/>
</dbReference>
<dbReference type="EMBL" id="JAUHHC010000001">
    <property type="protein sequence ID" value="MDN3919702.1"/>
    <property type="molecule type" value="Genomic_DNA"/>
</dbReference>
<dbReference type="Pfam" id="PF05229">
    <property type="entry name" value="SCPU"/>
    <property type="match status" value="1"/>
</dbReference>
<dbReference type="PANTHER" id="PTHR37089">
    <property type="entry name" value="PROTEIN U-RELATED"/>
    <property type="match status" value="1"/>
</dbReference>
<sequence>MRCKQRIGIRLGLATFAAAMLLPPMPAKAAVTSATVTVTANVESVCTVSRLTDLNFGPVLANLGSPLAATATIEAACTQGATVSIEINNGLHFGLGQSATLRSMANSTGGYISYHIYQPDAATLSSCAGASVEWTTGANALSGTIGAGGRRSISLCGVIDAAPPGGYAAGAFSDVVTVTAIY</sequence>
<organism evidence="3 4">
    <name type="scientific">Roseateles violae</name>
    <dbReference type="NCBI Taxonomy" id="3058042"/>
    <lineage>
        <taxon>Bacteria</taxon>
        <taxon>Pseudomonadati</taxon>
        <taxon>Pseudomonadota</taxon>
        <taxon>Betaproteobacteria</taxon>
        <taxon>Burkholderiales</taxon>
        <taxon>Sphaerotilaceae</taxon>
        <taxon>Roseateles</taxon>
    </lineage>
</organism>
<feature type="domain" description="Spore coat protein U/FanG" evidence="2">
    <location>
        <begin position="33"/>
        <end position="179"/>
    </location>
</feature>
<evidence type="ECO:0000259" key="2">
    <source>
        <dbReference type="Pfam" id="PF05229"/>
    </source>
</evidence>
<evidence type="ECO:0000313" key="4">
    <source>
        <dbReference type="Proteomes" id="UP001228044"/>
    </source>
</evidence>
<protein>
    <submittedName>
        <fullName evidence="3">Spore coat protein U domain-containing protein</fullName>
    </submittedName>
</protein>
<dbReference type="InterPro" id="IPR007893">
    <property type="entry name" value="Spore_coat_U/FanG"/>
</dbReference>
<dbReference type="InterPro" id="IPR053167">
    <property type="entry name" value="Spore_coat_component"/>
</dbReference>